<keyword evidence="2" id="KW-1185">Reference proteome</keyword>
<organism evidence="1 2">
    <name type="scientific">Chloracidobacterium sp. N</name>
    <dbReference type="NCBI Taxonomy" id="2821540"/>
    <lineage>
        <taxon>Bacteria</taxon>
        <taxon>Pseudomonadati</taxon>
        <taxon>Acidobacteriota</taxon>
        <taxon>Terriglobia</taxon>
        <taxon>Terriglobales</taxon>
        <taxon>Acidobacteriaceae</taxon>
        <taxon>Chloracidobacterium</taxon>
        <taxon>Chloracidobacterium aggregatum</taxon>
    </lineage>
</organism>
<reference evidence="1 2" key="1">
    <citation type="submission" date="2021-03" db="EMBL/GenBank/DDBJ databases">
        <title>Genomic and phenotypic characterization of Chloracidobacterium isolates provides evidence for multiple species.</title>
        <authorList>
            <person name="Saini M.K."/>
            <person name="Costas A.M.G."/>
            <person name="Tank M."/>
            <person name="Bryant D.A."/>
        </authorList>
    </citation>
    <scope>NUCLEOTIDE SEQUENCE [LARGE SCALE GENOMIC DNA]</scope>
    <source>
        <strain evidence="1 2">N</strain>
    </source>
</reference>
<dbReference type="Proteomes" id="UP000677668">
    <property type="component" value="Chromosome 1"/>
</dbReference>
<accession>A0ABX8B1A3</accession>
<protein>
    <submittedName>
        <fullName evidence="1">Uncharacterized protein</fullName>
    </submittedName>
</protein>
<evidence type="ECO:0000313" key="1">
    <source>
        <dbReference type="EMBL" id="QUV93276.1"/>
    </source>
</evidence>
<dbReference type="RefSeq" id="WP_211421670.1">
    <property type="nucleotide sequence ID" value="NZ_CP072642.1"/>
</dbReference>
<name>A0ABX8B1A3_9BACT</name>
<dbReference type="EMBL" id="CP072642">
    <property type="protein sequence ID" value="QUV93276.1"/>
    <property type="molecule type" value="Genomic_DNA"/>
</dbReference>
<sequence length="452" mass="51670">MNDAQPVTTTADEVVAETTAPLPALVRETTLTGAGQRWLFELDMLLQSLACFFRVELHPLSEQGRATLAQRDFTEELRIVRQSLLRLNYLSTEIIGALQTPTPKSETVPPPKLAAPNAALVTALYQLTEALFDVRTVVDDLVRTKPVGYHTFTAVGRLLNQSIERSGCHLAIQPEMQTRKPEIQSEALRKLLLGLSDLPLRQDLRHVFGCFYRFLRYLDFIQDDLRQDRPLKGTLPVFILVRAETEALIEFIETRLMRLPNLLPDVTDAFDATVYALEMELQKIYGRELTGFAELNQAPPIYARVENAHGLLRDCFQQSLVALAVVFDPGFDGAAAFDMFQTKLEQSLHLREDIWRLLCHLRRFESRPEKTAVAPLIERITLFRDTSLRFLMYKDWDEYDRFLDTVQSARNLEELLKTIHLLSTFLETLLGQINMRAVLANHPFDYPPLADE</sequence>
<proteinExistence type="predicted"/>
<gene>
    <name evidence="1" type="ORF">J8C05_07800</name>
</gene>
<evidence type="ECO:0000313" key="2">
    <source>
        <dbReference type="Proteomes" id="UP000677668"/>
    </source>
</evidence>